<evidence type="ECO:0000313" key="2">
    <source>
        <dbReference type="Proteomes" id="UP000054359"/>
    </source>
</evidence>
<reference evidence="1 2" key="1">
    <citation type="submission" date="2013-11" db="EMBL/GenBank/DDBJ databases">
        <title>Genome sequencing of Stegodyphus mimosarum.</title>
        <authorList>
            <person name="Bechsgaard J."/>
        </authorList>
    </citation>
    <scope>NUCLEOTIDE SEQUENCE [LARGE SCALE GENOMIC DNA]</scope>
</reference>
<gene>
    <name evidence="1" type="ORF">X975_11703</name>
</gene>
<accession>A0A087THS4</accession>
<dbReference type="AlphaFoldDB" id="A0A087THS4"/>
<keyword evidence="2" id="KW-1185">Reference proteome</keyword>
<name>A0A087THS4_STEMI</name>
<sequence length="69" mass="8065">MYKPRDRYAERNGIGMTLVKIKLEDTIPEPDSIEALGCFLIDYPRSICNSISEENFRYSSPPKLKNKRR</sequence>
<dbReference type="EMBL" id="KK115279">
    <property type="protein sequence ID" value="KFM64663.1"/>
    <property type="molecule type" value="Genomic_DNA"/>
</dbReference>
<feature type="non-terminal residue" evidence="1">
    <location>
        <position position="69"/>
    </location>
</feature>
<proteinExistence type="predicted"/>
<evidence type="ECO:0000313" key="1">
    <source>
        <dbReference type="EMBL" id="KFM64663.1"/>
    </source>
</evidence>
<dbReference type="Proteomes" id="UP000054359">
    <property type="component" value="Unassembled WGS sequence"/>
</dbReference>
<organism evidence="1 2">
    <name type="scientific">Stegodyphus mimosarum</name>
    <name type="common">African social velvet spider</name>
    <dbReference type="NCBI Taxonomy" id="407821"/>
    <lineage>
        <taxon>Eukaryota</taxon>
        <taxon>Metazoa</taxon>
        <taxon>Ecdysozoa</taxon>
        <taxon>Arthropoda</taxon>
        <taxon>Chelicerata</taxon>
        <taxon>Arachnida</taxon>
        <taxon>Araneae</taxon>
        <taxon>Araneomorphae</taxon>
        <taxon>Entelegynae</taxon>
        <taxon>Eresoidea</taxon>
        <taxon>Eresidae</taxon>
        <taxon>Stegodyphus</taxon>
    </lineage>
</organism>
<protein>
    <submittedName>
        <fullName evidence="1">Uncharacterized protein</fullName>
    </submittedName>
</protein>